<dbReference type="Gene3D" id="3.90.1150.10">
    <property type="entry name" value="Aspartate Aminotransferase, domain 1"/>
    <property type="match status" value="1"/>
</dbReference>
<dbReference type="RefSeq" id="WP_284326061.1">
    <property type="nucleotide sequence ID" value="NZ_BSPP01000010.1"/>
</dbReference>
<feature type="domain" description="Aminotransferase class V" evidence="6">
    <location>
        <begin position="73"/>
        <end position="341"/>
    </location>
</feature>
<dbReference type="Pfam" id="PF00266">
    <property type="entry name" value="Aminotran_5"/>
    <property type="match status" value="1"/>
</dbReference>
<dbReference type="SUPFAM" id="SSF53383">
    <property type="entry name" value="PLP-dependent transferases"/>
    <property type="match status" value="1"/>
</dbReference>
<dbReference type="Proteomes" id="UP001157355">
    <property type="component" value="Unassembled WGS sequence"/>
</dbReference>
<name>A0AA37U781_9RHOB</name>
<feature type="binding site" evidence="4">
    <location>
        <position position="354"/>
    </location>
    <ligand>
        <name>substrate</name>
    </ligand>
</feature>
<dbReference type="GO" id="GO:0019265">
    <property type="term" value="P:glycine biosynthetic process, by transamination of glyoxylate"/>
    <property type="evidence" value="ECO:0007669"/>
    <property type="project" value="TreeGrafter"/>
</dbReference>
<dbReference type="InterPro" id="IPR000192">
    <property type="entry name" value="Aminotrans_V_dom"/>
</dbReference>
<dbReference type="Gene3D" id="3.40.640.10">
    <property type="entry name" value="Type I PLP-dependent aspartate aminotransferase-like (Major domain)"/>
    <property type="match status" value="1"/>
</dbReference>
<dbReference type="PIRSF" id="PIRSF000524">
    <property type="entry name" value="SPT"/>
    <property type="match status" value="1"/>
</dbReference>
<keyword evidence="3 5" id="KW-0663">Pyridoxal phosphate</keyword>
<comment type="similarity">
    <text evidence="2">Belongs to the class-V pyridoxal-phosphate-dependent aminotransferase family.</text>
</comment>
<evidence type="ECO:0000256" key="3">
    <source>
        <dbReference type="ARBA" id="ARBA00022898"/>
    </source>
</evidence>
<evidence type="ECO:0000313" key="8">
    <source>
        <dbReference type="Proteomes" id="UP001157355"/>
    </source>
</evidence>
<feature type="modified residue" description="N6-(pyridoxal phosphate)lysine" evidence="5">
    <location>
        <position position="198"/>
    </location>
</feature>
<dbReference type="GO" id="GO:0008453">
    <property type="term" value="F:alanine-glyoxylate transaminase activity"/>
    <property type="evidence" value="ECO:0007669"/>
    <property type="project" value="TreeGrafter"/>
</dbReference>
<comment type="caution">
    <text evidence="7">The sequence shown here is derived from an EMBL/GenBank/DDBJ whole genome shotgun (WGS) entry which is preliminary data.</text>
</comment>
<comment type="cofactor">
    <cofactor evidence="1 5">
        <name>pyridoxal 5'-phosphate</name>
        <dbReference type="ChEBI" id="CHEBI:597326"/>
    </cofactor>
</comment>
<evidence type="ECO:0000259" key="6">
    <source>
        <dbReference type="Pfam" id="PF00266"/>
    </source>
</evidence>
<dbReference type="InterPro" id="IPR015424">
    <property type="entry name" value="PyrdxlP-dep_Trfase"/>
</dbReference>
<dbReference type="InterPro" id="IPR024169">
    <property type="entry name" value="SP_NH2Trfase/AEP_transaminase"/>
</dbReference>
<evidence type="ECO:0000256" key="1">
    <source>
        <dbReference type="ARBA" id="ARBA00001933"/>
    </source>
</evidence>
<dbReference type="InterPro" id="IPR015422">
    <property type="entry name" value="PyrdxlP-dep_Trfase_small"/>
</dbReference>
<gene>
    <name evidence="7" type="ORF">GCM10010873_28690</name>
</gene>
<proteinExistence type="inferred from homology"/>
<dbReference type="PANTHER" id="PTHR21152">
    <property type="entry name" value="AMINOTRANSFERASE CLASS V"/>
    <property type="match status" value="1"/>
</dbReference>
<dbReference type="InterPro" id="IPR015421">
    <property type="entry name" value="PyrdxlP-dep_Trfase_major"/>
</dbReference>
<dbReference type="AlphaFoldDB" id="A0AA37U781"/>
<keyword evidence="8" id="KW-1185">Reference proteome</keyword>
<accession>A0AA37U781</accession>
<evidence type="ECO:0000256" key="2">
    <source>
        <dbReference type="ARBA" id="ARBA00009236"/>
    </source>
</evidence>
<reference evidence="7 8" key="1">
    <citation type="journal article" date="2014" name="Int. J. Syst. Evol. Microbiol.">
        <title>Complete genome sequence of Corynebacterium casei LMG S-19264T (=DSM 44701T), isolated from a smear-ripened cheese.</title>
        <authorList>
            <consortium name="US DOE Joint Genome Institute (JGI-PGF)"/>
            <person name="Walter F."/>
            <person name="Albersmeier A."/>
            <person name="Kalinowski J."/>
            <person name="Ruckert C."/>
        </authorList>
    </citation>
    <scope>NUCLEOTIDE SEQUENCE [LARGE SCALE GENOMIC DNA]</scope>
    <source>
        <strain evidence="7 8">NBRC 111766</strain>
    </source>
</reference>
<evidence type="ECO:0000256" key="5">
    <source>
        <dbReference type="PIRSR" id="PIRSR000524-50"/>
    </source>
</evidence>
<dbReference type="EMBL" id="BSPP01000010">
    <property type="protein sequence ID" value="GLS87895.1"/>
    <property type="molecule type" value="Genomic_DNA"/>
</dbReference>
<dbReference type="PANTHER" id="PTHR21152:SF40">
    <property type="entry name" value="ALANINE--GLYOXYLATE AMINOTRANSFERASE"/>
    <property type="match status" value="1"/>
</dbReference>
<organism evidence="7 8">
    <name type="scientific">Cypionkella aquatica</name>
    <dbReference type="NCBI Taxonomy" id="1756042"/>
    <lineage>
        <taxon>Bacteria</taxon>
        <taxon>Pseudomonadati</taxon>
        <taxon>Pseudomonadota</taxon>
        <taxon>Alphaproteobacteria</taxon>
        <taxon>Rhodobacterales</taxon>
        <taxon>Paracoccaceae</taxon>
        <taxon>Cypionkella</taxon>
    </lineage>
</organism>
<protein>
    <submittedName>
        <fullName evidence="7">Septum site-determining protein</fullName>
    </submittedName>
</protein>
<dbReference type="GO" id="GO:0004760">
    <property type="term" value="F:L-serine-pyruvate transaminase activity"/>
    <property type="evidence" value="ECO:0007669"/>
    <property type="project" value="TreeGrafter"/>
</dbReference>
<sequence length="402" mass="42234">MTLANGRAYLAIPGPSVMPDRVLAAMHRAAPNIYEGDLYALVDSLWPDLKAVAGTKGSVAAYIGNGHAVWEAANANMFSRGDKALVLATGQFGIGWANSARAVGIEVEVLDFGKSAPMDMGLVEAALRADPAHRIKAVLTTQVDTASTIRTDVAALRAVMDLVGHPALLAVDCIASMGCDEYRMDDWGVDITVAASQKGLMTPPGMGFVWFSDKARAATAAADLRSPYWDWTPRADGAEFWQLWNGTAPTHHLYGLREALTMILDEGLPAVWARHECLARTVWAAFDCWSSGNPAIGMNVADAAHRGRSVTAARFGAPHATRLRQWCEHKAGVTLGIGLGMAPSSDPAYHGFLRVAHMGHVNAHMTLGAVAVMEAGMIALDIPHGPGALAAAAAVVAAGAGG</sequence>
<evidence type="ECO:0000256" key="4">
    <source>
        <dbReference type="PIRSR" id="PIRSR000524-1"/>
    </source>
</evidence>
<evidence type="ECO:0000313" key="7">
    <source>
        <dbReference type="EMBL" id="GLS87895.1"/>
    </source>
</evidence>